<dbReference type="Proteomes" id="UP001152302">
    <property type="component" value="Unassembled WGS sequence"/>
</dbReference>
<feature type="transmembrane region" description="Helical" evidence="1">
    <location>
        <begin position="12"/>
        <end position="35"/>
    </location>
</feature>
<reference evidence="2" key="1">
    <citation type="submission" date="2022-05" db="EMBL/GenBank/DDBJ databases">
        <title>Comparative genomics of Staphylococcus equorum isolates.</title>
        <authorList>
            <person name="Luelf R.H."/>
        </authorList>
    </citation>
    <scope>NUCLEOTIDE SEQUENCE</scope>
    <source>
        <strain evidence="2">TMW 2.2343</strain>
    </source>
</reference>
<organism evidence="2 3">
    <name type="scientific">Staphylococcus equorum</name>
    <dbReference type="NCBI Taxonomy" id="246432"/>
    <lineage>
        <taxon>Bacteria</taxon>
        <taxon>Bacillati</taxon>
        <taxon>Bacillota</taxon>
        <taxon>Bacilli</taxon>
        <taxon>Bacillales</taxon>
        <taxon>Staphylococcaceae</taxon>
        <taxon>Staphylococcus</taxon>
    </lineage>
</organism>
<feature type="transmembrane region" description="Helical" evidence="1">
    <location>
        <begin position="123"/>
        <end position="145"/>
    </location>
</feature>
<evidence type="ECO:0000256" key="1">
    <source>
        <dbReference type="SAM" id="Phobius"/>
    </source>
</evidence>
<dbReference type="EMBL" id="JAMBPX010000003">
    <property type="protein sequence ID" value="MDG0858988.1"/>
    <property type="molecule type" value="Genomic_DNA"/>
</dbReference>
<keyword evidence="1" id="KW-0812">Transmembrane</keyword>
<evidence type="ECO:0000313" key="3">
    <source>
        <dbReference type="Proteomes" id="UP001152302"/>
    </source>
</evidence>
<protein>
    <submittedName>
        <fullName evidence="2">Uncharacterized protein</fullName>
    </submittedName>
</protein>
<evidence type="ECO:0000313" key="2">
    <source>
        <dbReference type="EMBL" id="MDG0858988.1"/>
    </source>
</evidence>
<proteinExistence type="predicted"/>
<name>A0A9X4R3B6_9STAP</name>
<dbReference type="RefSeq" id="WP_277581284.1">
    <property type="nucleotide sequence ID" value="NZ_JAMBPV010000004.1"/>
</dbReference>
<comment type="caution">
    <text evidence="2">The sequence shown here is derived from an EMBL/GenBank/DDBJ whole genome shotgun (WGS) entry which is preliminary data.</text>
</comment>
<keyword evidence="1" id="KW-0472">Membrane</keyword>
<gene>
    <name evidence="2" type="ORF">M4L21_06575</name>
</gene>
<feature type="transmembrane region" description="Helical" evidence="1">
    <location>
        <begin position="89"/>
        <end position="111"/>
    </location>
</feature>
<keyword evidence="1" id="KW-1133">Transmembrane helix</keyword>
<dbReference type="AlphaFoldDB" id="A0A9X4R3B6"/>
<feature type="transmembrane region" description="Helical" evidence="1">
    <location>
        <begin position="63"/>
        <end position="82"/>
    </location>
</feature>
<sequence>MDVKPKSRETKTAHLIAYSSLIIAILYAIHLFVVLDGSVIKQLLLNSEQKPSENAVGTIKNSFQFTGIMYILANLVGIIAIWNRHTHLWWFMFAVFMSQILYNVVNIGPVYGAILDVKAGMNLIPLTLVLIMSFVVAIYMLAVSIKRKSTFNR</sequence>
<accession>A0A9X4R3B6</accession>